<dbReference type="PANTHER" id="PTHR43761">
    <property type="entry name" value="D-ISOMER SPECIFIC 2-HYDROXYACID DEHYDROGENASE FAMILY PROTEIN (AFU_ORTHOLOGUE AFUA_1G13630)"/>
    <property type="match status" value="1"/>
</dbReference>
<reference evidence="7" key="1">
    <citation type="submission" date="2022-09" db="EMBL/GenBank/DDBJ databases">
        <title>Culturomic study of gut microbiota in children with autism spectrum disorder.</title>
        <authorList>
            <person name="Efimov B.A."/>
            <person name="Chaplin A.V."/>
            <person name="Sokolova S.R."/>
            <person name="Pikina A.P."/>
            <person name="Korzhanova M."/>
            <person name="Belova V."/>
            <person name="Korostin D."/>
        </authorList>
    </citation>
    <scope>NUCLEOTIDE SEQUENCE</scope>
    <source>
        <strain evidence="7">ASD5510</strain>
    </source>
</reference>
<dbReference type="Gene3D" id="3.40.50.720">
    <property type="entry name" value="NAD(P)-binding Rossmann-like Domain"/>
    <property type="match status" value="2"/>
</dbReference>
<evidence type="ECO:0000313" key="8">
    <source>
        <dbReference type="Proteomes" id="UP001065549"/>
    </source>
</evidence>
<dbReference type="PROSITE" id="PS00670">
    <property type="entry name" value="D_2_HYDROXYACID_DH_2"/>
    <property type="match status" value="1"/>
</dbReference>
<dbReference type="InterPro" id="IPR006140">
    <property type="entry name" value="D-isomer_DH_NAD-bd"/>
</dbReference>
<dbReference type="RefSeq" id="WP_269478361.1">
    <property type="nucleotide sequence ID" value="NZ_JAOSHN010000001.1"/>
</dbReference>
<dbReference type="CDD" id="cd05299">
    <property type="entry name" value="CtBP_dh"/>
    <property type="match status" value="1"/>
</dbReference>
<comment type="caution">
    <text evidence="7">The sequence shown here is derived from an EMBL/GenBank/DDBJ whole genome shotgun (WGS) entry which is preliminary data.</text>
</comment>
<dbReference type="PANTHER" id="PTHR43761:SF1">
    <property type="entry name" value="D-ISOMER SPECIFIC 2-HYDROXYACID DEHYDROGENASE CATALYTIC DOMAIN-CONTAINING PROTEIN-RELATED"/>
    <property type="match status" value="1"/>
</dbReference>
<dbReference type="InterPro" id="IPR050418">
    <property type="entry name" value="D-iso_2-hydroxyacid_DH_PdxB"/>
</dbReference>
<organism evidence="7 8">
    <name type="scientific">Hominibacterium faecale</name>
    <dbReference type="NCBI Taxonomy" id="2839743"/>
    <lineage>
        <taxon>Bacteria</taxon>
        <taxon>Bacillati</taxon>
        <taxon>Bacillota</taxon>
        <taxon>Clostridia</taxon>
        <taxon>Peptostreptococcales</taxon>
        <taxon>Anaerovoracaceae</taxon>
        <taxon>Hominibacterium</taxon>
    </lineage>
</organism>
<dbReference type="InterPro" id="IPR036291">
    <property type="entry name" value="NAD(P)-bd_dom_sf"/>
</dbReference>
<dbReference type="SUPFAM" id="SSF52283">
    <property type="entry name" value="Formate/glycerate dehydrogenase catalytic domain-like"/>
    <property type="match status" value="1"/>
</dbReference>
<protein>
    <submittedName>
        <fullName evidence="7">C-terminal binding protein</fullName>
    </submittedName>
</protein>
<dbReference type="Pfam" id="PF00389">
    <property type="entry name" value="2-Hacid_dh"/>
    <property type="match status" value="1"/>
</dbReference>
<dbReference type="GO" id="GO:0016616">
    <property type="term" value="F:oxidoreductase activity, acting on the CH-OH group of donors, NAD or NADP as acceptor"/>
    <property type="evidence" value="ECO:0007669"/>
    <property type="project" value="InterPro"/>
</dbReference>
<dbReference type="Proteomes" id="UP001065549">
    <property type="component" value="Unassembled WGS sequence"/>
</dbReference>
<dbReference type="InterPro" id="IPR006139">
    <property type="entry name" value="D-isomer_2_OHA_DH_cat_dom"/>
</dbReference>
<feature type="domain" description="D-isomer specific 2-hydroxyacid dehydrogenase catalytic" evidence="5">
    <location>
        <begin position="17"/>
        <end position="318"/>
    </location>
</feature>
<accession>A0A9J6QRU9</accession>
<dbReference type="Pfam" id="PF02826">
    <property type="entry name" value="2-Hacid_dh_C"/>
    <property type="match status" value="1"/>
</dbReference>
<keyword evidence="8" id="KW-1185">Reference proteome</keyword>
<dbReference type="InterPro" id="IPR043322">
    <property type="entry name" value="CtBP"/>
</dbReference>
<evidence type="ECO:0000256" key="3">
    <source>
        <dbReference type="ARBA" id="ARBA00023027"/>
    </source>
</evidence>
<name>A0A9J6QRU9_9FIRM</name>
<proteinExistence type="inferred from homology"/>
<keyword evidence="3" id="KW-0520">NAD</keyword>
<dbReference type="SUPFAM" id="SSF51735">
    <property type="entry name" value="NAD(P)-binding Rossmann-fold domains"/>
    <property type="match status" value="1"/>
</dbReference>
<comment type="similarity">
    <text evidence="1 4">Belongs to the D-isomer specific 2-hydroxyacid dehydrogenase family.</text>
</comment>
<evidence type="ECO:0000256" key="2">
    <source>
        <dbReference type="ARBA" id="ARBA00023002"/>
    </source>
</evidence>
<evidence type="ECO:0000256" key="4">
    <source>
        <dbReference type="RuleBase" id="RU003719"/>
    </source>
</evidence>
<keyword evidence="2 4" id="KW-0560">Oxidoreductase</keyword>
<feature type="domain" description="D-isomer specific 2-hydroxyacid dehydrogenase NAD-binding" evidence="6">
    <location>
        <begin position="110"/>
        <end position="286"/>
    </location>
</feature>
<evidence type="ECO:0000259" key="5">
    <source>
        <dbReference type="Pfam" id="PF00389"/>
    </source>
</evidence>
<sequence>MRPFKVVITDREYEQIDQEKRILQAAGAEVFDYQYKDEADILKVAADCDALIVQYAKVPASLINGLKRCKIIARYATGVDGIDLKAAGEKGIYVTNVRDYCTEEVSSHALALLLELSQKTAQYSRWIKEGQWNYRKGLPCAGLKEKVVGLIGYGKIARACARKLKPLCDQIWIDSKHASAEELKKEGLVLKSREAILANADFISLHAPLTKENYHMFNKSTFEKMKKEACLINVARGSLVCEEDLFRALREGQIAGAALDVMEKEPPNRDNPLLTFDNVILTPHIAWYSQAAQERLQSAVAKEVARVLTGSKPENCVNSEFLSKNAAGMV</sequence>
<evidence type="ECO:0000256" key="1">
    <source>
        <dbReference type="ARBA" id="ARBA00005854"/>
    </source>
</evidence>
<evidence type="ECO:0000313" key="7">
    <source>
        <dbReference type="EMBL" id="MCU7377267.1"/>
    </source>
</evidence>
<dbReference type="AlphaFoldDB" id="A0A9J6QRU9"/>
<dbReference type="EMBL" id="JAOSHN010000001">
    <property type="protein sequence ID" value="MCU7377267.1"/>
    <property type="molecule type" value="Genomic_DNA"/>
</dbReference>
<gene>
    <name evidence="7" type="ORF">OBO34_02740</name>
</gene>
<dbReference type="GO" id="GO:0003714">
    <property type="term" value="F:transcription corepressor activity"/>
    <property type="evidence" value="ECO:0007669"/>
    <property type="project" value="InterPro"/>
</dbReference>
<evidence type="ECO:0000259" key="6">
    <source>
        <dbReference type="Pfam" id="PF02826"/>
    </source>
</evidence>
<dbReference type="InterPro" id="IPR029753">
    <property type="entry name" value="D-isomer_DH_CS"/>
</dbReference>
<dbReference type="GO" id="GO:0051287">
    <property type="term" value="F:NAD binding"/>
    <property type="evidence" value="ECO:0007669"/>
    <property type="project" value="InterPro"/>
</dbReference>